<keyword evidence="1" id="KW-0175">Coiled coil</keyword>
<organism evidence="3 4">
    <name type="scientific">Stylonychia lemnae</name>
    <name type="common">Ciliate</name>
    <dbReference type="NCBI Taxonomy" id="5949"/>
    <lineage>
        <taxon>Eukaryota</taxon>
        <taxon>Sar</taxon>
        <taxon>Alveolata</taxon>
        <taxon>Ciliophora</taxon>
        <taxon>Intramacronucleata</taxon>
        <taxon>Spirotrichea</taxon>
        <taxon>Stichotrichia</taxon>
        <taxon>Sporadotrichida</taxon>
        <taxon>Oxytrichidae</taxon>
        <taxon>Stylonychinae</taxon>
        <taxon>Stylonychia</taxon>
    </lineage>
</organism>
<evidence type="ECO:0000256" key="2">
    <source>
        <dbReference type="SAM" id="MobiDB-lite"/>
    </source>
</evidence>
<name>A0A078B0M7_STYLE</name>
<evidence type="ECO:0000256" key="1">
    <source>
        <dbReference type="SAM" id="Coils"/>
    </source>
</evidence>
<feature type="region of interest" description="Disordered" evidence="2">
    <location>
        <begin position="252"/>
        <end position="284"/>
    </location>
</feature>
<evidence type="ECO:0000313" key="4">
    <source>
        <dbReference type="Proteomes" id="UP000039865"/>
    </source>
</evidence>
<feature type="region of interest" description="Disordered" evidence="2">
    <location>
        <begin position="29"/>
        <end position="51"/>
    </location>
</feature>
<dbReference type="Proteomes" id="UP000039865">
    <property type="component" value="Unassembled WGS sequence"/>
</dbReference>
<accession>A0A078B0M7</accession>
<dbReference type="AlphaFoldDB" id="A0A078B0M7"/>
<reference evidence="3 4" key="1">
    <citation type="submission" date="2014-06" db="EMBL/GenBank/DDBJ databases">
        <authorList>
            <person name="Swart Estienne"/>
        </authorList>
    </citation>
    <scope>NUCLEOTIDE SEQUENCE [LARGE SCALE GENOMIC DNA]</scope>
    <source>
        <strain evidence="3 4">130c</strain>
    </source>
</reference>
<dbReference type="OMA" id="ESHISHN"/>
<dbReference type="InParanoid" id="A0A078B0M7"/>
<dbReference type="EMBL" id="CCKQ01015993">
    <property type="protein sequence ID" value="CDW87856.1"/>
    <property type="molecule type" value="Genomic_DNA"/>
</dbReference>
<proteinExistence type="predicted"/>
<keyword evidence="4" id="KW-1185">Reference proteome</keyword>
<feature type="coiled-coil region" evidence="1">
    <location>
        <begin position="419"/>
        <end position="505"/>
    </location>
</feature>
<gene>
    <name evidence="3" type="primary">Contig6494.g6945</name>
    <name evidence="3" type="ORF">STYLEM_16969</name>
</gene>
<evidence type="ECO:0000313" key="3">
    <source>
        <dbReference type="EMBL" id="CDW87856.1"/>
    </source>
</evidence>
<protein>
    <submittedName>
        <fullName evidence="3">Uncharacterized protein</fullName>
    </submittedName>
</protein>
<sequence length="709" mass="83055">MKASQFIQRKYVQSQEQSPYQLNISHFKRPISQDSQNTSKNQYDNDDDGISDQFNRSRILKLQQVEVNLDQSINKQIALKHQQVYLDPSMSSLEQENKVNCFTDESYINTEIQDDSLADLDKILNNQDFKRPPHLRLEYNESFVNHIQPSIDQNFPQSKQTSKWADILKDSEKNLPEFIDSRNDIIYNKKSSTLESHISHNNTRNMSVILGQRFKNEDPDNDKDRVDQKLTYHTKNNSIARQILLGSTNKDKSEFISPNIKHPVNQKNSPVKQSHQKQESDQSQLNCQSFSFENQQELQGSSFINISKQAIDNALNISSSNESIAYTNKKTLLQNRNTIPVANVESPSINIYNVLKENKNIGNKPKMLKPRKSINQSIQKQVPQQKSVLQNLQNIEDVSHLRLEILNLNREVLEKEQIMIEKDKTIRELRENLEISQKQNSQLERKVKWYLEQVQKFEDLLKHKNVQSQQKSINQDFVKAQEQKIKIQEDKILELTNKLEKMQYEQELEQNDKNKAPIEFSIPFNQRLEKIKSNTHSQTSLVSQIQSIMTPVNNRSGQQTEMRFFSDIRQNPHHQYNKNTYSSQGYDSQMYQQNQNVQRQNGHLRCISQPIQIYQIEPSHINQTLSSNRSNNQYSTTSSQQKRLIWNKVTTYNQEISNLANNKRNYSNNATNNINKMQTHKNIYEERSAERSPNTLLNKTNILVPRINY</sequence>
<feature type="compositionally biased region" description="Polar residues" evidence="2">
    <location>
        <begin position="32"/>
        <end position="42"/>
    </location>
</feature>